<dbReference type="SMART" id="SM00032">
    <property type="entry name" value="CCP"/>
    <property type="match status" value="1"/>
</dbReference>
<dbReference type="PROSITE" id="PS50856">
    <property type="entry name" value="AMOP"/>
    <property type="match status" value="1"/>
</dbReference>
<dbReference type="Proteomes" id="UP000887540">
    <property type="component" value="Unplaced"/>
</dbReference>
<reference evidence="13 14" key="1">
    <citation type="submission" date="2022-11" db="UniProtKB">
        <authorList>
            <consortium name="WormBaseParasite"/>
        </authorList>
    </citation>
    <scope>IDENTIFICATION</scope>
</reference>
<keyword evidence="6" id="KW-0768">Sushi</keyword>
<evidence type="ECO:0000256" key="4">
    <source>
        <dbReference type="ARBA" id="ARBA00023136"/>
    </source>
</evidence>
<feature type="region of interest" description="Disordered" evidence="7">
    <location>
        <begin position="871"/>
        <end position="890"/>
    </location>
</feature>
<feature type="transmembrane region" description="Helical" evidence="8">
    <location>
        <begin position="799"/>
        <end position="822"/>
    </location>
</feature>
<evidence type="ECO:0000259" key="10">
    <source>
        <dbReference type="PROSITE" id="PS50923"/>
    </source>
</evidence>
<dbReference type="PANTHER" id="PTHR13802">
    <property type="entry name" value="MUCIN 4-RELATED"/>
    <property type="match status" value="1"/>
</dbReference>
<feature type="domain" description="AMOP" evidence="9">
    <location>
        <begin position="212"/>
        <end position="370"/>
    </location>
</feature>
<evidence type="ECO:0000256" key="8">
    <source>
        <dbReference type="SAM" id="Phobius"/>
    </source>
</evidence>
<keyword evidence="12" id="KW-1185">Reference proteome</keyword>
<keyword evidence="3 8" id="KW-1133">Transmembrane helix</keyword>
<dbReference type="Pfam" id="PF23263">
    <property type="entry name" value="C8-3_MUC4"/>
    <property type="match status" value="1"/>
</dbReference>
<evidence type="ECO:0000256" key="7">
    <source>
        <dbReference type="SAM" id="MobiDB-lite"/>
    </source>
</evidence>
<evidence type="ECO:0000259" key="9">
    <source>
        <dbReference type="PROSITE" id="PS50856"/>
    </source>
</evidence>
<organism evidence="12 14">
    <name type="scientific">Acrobeloides nanus</name>
    <dbReference type="NCBI Taxonomy" id="290746"/>
    <lineage>
        <taxon>Eukaryota</taxon>
        <taxon>Metazoa</taxon>
        <taxon>Ecdysozoa</taxon>
        <taxon>Nematoda</taxon>
        <taxon>Chromadorea</taxon>
        <taxon>Rhabditida</taxon>
        <taxon>Tylenchina</taxon>
        <taxon>Cephalobomorpha</taxon>
        <taxon>Cephaloboidea</taxon>
        <taxon>Cephalobidae</taxon>
        <taxon>Acrobeloides</taxon>
    </lineage>
</organism>
<evidence type="ECO:0000313" key="13">
    <source>
        <dbReference type="WBParaSite" id="ACRNAN_Path_1223.g4753.t1"/>
    </source>
</evidence>
<comment type="subcellular location">
    <subcellularLocation>
        <location evidence="1">Membrane</location>
    </subcellularLocation>
</comment>
<evidence type="ECO:0000256" key="1">
    <source>
        <dbReference type="ARBA" id="ARBA00004370"/>
    </source>
</evidence>
<evidence type="ECO:0000256" key="5">
    <source>
        <dbReference type="ARBA" id="ARBA00023157"/>
    </source>
</evidence>
<dbReference type="InterPro" id="IPR035976">
    <property type="entry name" value="Sushi/SCR/CCP_sf"/>
</dbReference>
<name>A0A914BXE3_9BILA</name>
<evidence type="ECO:0000313" key="12">
    <source>
        <dbReference type="Proteomes" id="UP000887540"/>
    </source>
</evidence>
<dbReference type="WBParaSite" id="ACRNAN_Path_1223.g4753.t2">
    <property type="protein sequence ID" value="ACRNAN_Path_1223.g4753.t2"/>
    <property type="gene ID" value="ACRNAN_Path_1223.g4753"/>
</dbReference>
<keyword evidence="2 8" id="KW-0812">Transmembrane</keyword>
<sequence>MIGGVLVNVSGPCLRGGDVVKVIFDEYQVDCVILNMIRAQCVLPVNRMYRTGLVNIKMSRDGGHSWPYVGSFYLLHPALAMPQIKLIDNPRETHNNWYSHNATRLRLEWAPYNLTTDMNALVDIKLLGYWEDTDDHVFEEIGTIAERTINDGLYEFDPRLLARSNMMMDAWRRFSFGVVRISIADQPETGVFWSRVTPFGWYFRDIWEYQFGDEWALELCRDWFDYDGRRVNYAMDLEPVIPCPCTLSQALLDLGRFLPLHGCDMDGDASCQYNKGAQHCVMSGKATWTGAGQICCYDYDGWLMMSDDYENAAHLRFFSPGTSVRAHPLGSYPYKRPPYVPSLSYYHTDIMAYEKCCRWAGHCEFYFWRRQTSGCQEYIPPAAGIAYGDPHFITYDGTRYTFEGKGYYVLTMSKDPYHDLMVQVRMEQPPRTDWNQIVQATAITGVAARDNGSEVVQIYARKDHRRWRYRMDVIVNGFPCYFDTPELKMQKFKGVTLFSPERNHNQSEIDVMFESGAGMKVSEAHGMLSIMVLLPPDFNETYYYPRGYDYFGSGYDEYGRSTGNIRPEYSRGVIPPSTLQYTAGAQRFVTVGLLGTFNDNHLDDLMSPAGGITIVGYPPTEMDNLNAHKFGEQWRVDGTRHKLLFEDRYKPIYDPMLFGDILNYQPEYDPYRMQYNASLVYTSEEVRMACQGVYECEYDYLLTGRREIALATLEMQNKLSGLKLKGSERYMSCGALLTLEGVLKYPPGNNYLDGVIVTFTCKPEYFIHGDNQRMCINGTWTPGWQAWCRSRTVELSLKWMTGILSTTAIILFIASIFCSCYMRRIALHPETRVTFRKSDASDSTRQTFVSQPPKTIESVSSGIQPVSILRKTAQSPQPQPDMFMGKETRA</sequence>
<dbReference type="Pfam" id="PF03782">
    <property type="entry name" value="AMOP"/>
    <property type="match status" value="1"/>
</dbReference>
<proteinExistence type="predicted"/>
<evidence type="ECO:0000259" key="11">
    <source>
        <dbReference type="PROSITE" id="PS51233"/>
    </source>
</evidence>
<keyword evidence="4 8" id="KW-0472">Membrane</keyword>
<dbReference type="InterPro" id="IPR001846">
    <property type="entry name" value="VWF_type-D"/>
</dbReference>
<dbReference type="Pfam" id="PF00094">
    <property type="entry name" value="VWD"/>
    <property type="match status" value="1"/>
</dbReference>
<evidence type="ECO:0000256" key="2">
    <source>
        <dbReference type="ARBA" id="ARBA00022692"/>
    </source>
</evidence>
<dbReference type="GO" id="GO:0016020">
    <property type="term" value="C:membrane"/>
    <property type="evidence" value="ECO:0007669"/>
    <property type="project" value="UniProtKB-SubCell"/>
</dbReference>
<dbReference type="Pfam" id="PF00084">
    <property type="entry name" value="Sushi"/>
    <property type="match status" value="1"/>
</dbReference>
<feature type="disulfide bond" evidence="6">
    <location>
        <begin position="761"/>
        <end position="788"/>
    </location>
</feature>
<dbReference type="Gene3D" id="2.10.70.10">
    <property type="entry name" value="Complement Module, domain 1"/>
    <property type="match status" value="1"/>
</dbReference>
<accession>A0A914BXE3</accession>
<dbReference type="PROSITE" id="PS51233">
    <property type="entry name" value="VWFD"/>
    <property type="match status" value="1"/>
</dbReference>
<comment type="caution">
    <text evidence="6">Lacks conserved residue(s) required for the propagation of feature annotation.</text>
</comment>
<evidence type="ECO:0000313" key="14">
    <source>
        <dbReference type="WBParaSite" id="ACRNAN_Path_1223.g4753.t2"/>
    </source>
</evidence>
<protein>
    <submittedName>
        <fullName evidence="13 14">Uncharacterized protein</fullName>
    </submittedName>
</protein>
<feature type="domain" description="VWFD" evidence="11">
    <location>
        <begin position="382"/>
        <end position="642"/>
    </location>
</feature>
<dbReference type="InterPro" id="IPR014756">
    <property type="entry name" value="Ig_E-set"/>
</dbReference>
<dbReference type="InterPro" id="IPR056619">
    <property type="entry name" value="C8-3_MUC4"/>
</dbReference>
<dbReference type="SUPFAM" id="SSF57535">
    <property type="entry name" value="Complement control module/SCR domain"/>
    <property type="match status" value="1"/>
</dbReference>
<dbReference type="PROSITE" id="PS50923">
    <property type="entry name" value="SUSHI"/>
    <property type="match status" value="1"/>
</dbReference>
<dbReference type="InterPro" id="IPR051495">
    <property type="entry name" value="Epithelial_Barrier/Signaling"/>
</dbReference>
<keyword evidence="5 6" id="KW-1015">Disulfide bond</keyword>
<dbReference type="InterPro" id="IPR005533">
    <property type="entry name" value="AMOP_dom"/>
</dbReference>
<dbReference type="WBParaSite" id="ACRNAN_Path_1223.g4753.t1">
    <property type="protein sequence ID" value="ACRNAN_Path_1223.g4753.t1"/>
    <property type="gene ID" value="ACRNAN_Path_1223.g4753"/>
</dbReference>
<dbReference type="SMART" id="SM00723">
    <property type="entry name" value="AMOP"/>
    <property type="match status" value="1"/>
</dbReference>
<dbReference type="InterPro" id="IPR000436">
    <property type="entry name" value="Sushi_SCR_CCP_dom"/>
</dbReference>
<evidence type="ECO:0000256" key="6">
    <source>
        <dbReference type="PROSITE-ProRule" id="PRU00302"/>
    </source>
</evidence>
<dbReference type="PANTHER" id="PTHR13802:SF52">
    <property type="entry name" value="MUCIN-4"/>
    <property type="match status" value="1"/>
</dbReference>
<dbReference type="SUPFAM" id="SSF81296">
    <property type="entry name" value="E set domains"/>
    <property type="match status" value="1"/>
</dbReference>
<dbReference type="CDD" id="cd00033">
    <property type="entry name" value="CCP"/>
    <property type="match status" value="1"/>
</dbReference>
<dbReference type="AlphaFoldDB" id="A0A914BXE3"/>
<evidence type="ECO:0000256" key="3">
    <source>
        <dbReference type="ARBA" id="ARBA00022989"/>
    </source>
</evidence>
<feature type="domain" description="Sushi" evidence="10">
    <location>
        <begin position="731"/>
        <end position="790"/>
    </location>
</feature>